<dbReference type="InterPro" id="IPR005273">
    <property type="entry name" value="Ura-DNA_glyco_family4"/>
</dbReference>
<evidence type="ECO:0000256" key="10">
    <source>
        <dbReference type="ARBA" id="ARBA00023014"/>
    </source>
</evidence>
<dbReference type="SMART" id="SM00987">
    <property type="entry name" value="UreE_C"/>
    <property type="match status" value="1"/>
</dbReference>
<dbReference type="InterPro" id="IPR051536">
    <property type="entry name" value="UDG_Type-4/5"/>
</dbReference>
<keyword evidence="8" id="KW-0378">Hydrolase</keyword>
<evidence type="ECO:0000256" key="11">
    <source>
        <dbReference type="ARBA" id="ARBA00023204"/>
    </source>
</evidence>
<gene>
    <name evidence="14" type="ORF">SAMN05216200_10261</name>
</gene>
<feature type="domain" description="Uracil-DNA glycosylase-like" evidence="13">
    <location>
        <begin position="125"/>
        <end position="277"/>
    </location>
</feature>
<evidence type="ECO:0000256" key="1">
    <source>
        <dbReference type="ARBA" id="ARBA00001400"/>
    </source>
</evidence>
<sequence length="306" mass="32463">MDDSGPSGDSQRPAPDSRAELLAMLALQIDLGADEAILDAPVDRFAESAAAPARRPAGAPASPRPGAGRGAAAAPVRAPRPAPEPPAGEEAARIAAACATLDELRAALEAFERCALKRGARSTVFADGLPGARLMAIGEAPGRDEDLQGKPFVGRSGALLDRMLAAIGLDRRAEDPDKGVYISNLIPWRPLENRTPSEDEAAMMLPFLERHIELARPRFLLLLGSTPTRALLGRGAGVTRMRGKWARWRDVPAMATFHPAYLLRRPLMKREAWRDLRALRAALDGAPPGQGADAANPSDRPAGDPA</sequence>
<dbReference type="Gene3D" id="3.40.470.10">
    <property type="entry name" value="Uracil-DNA glycosylase-like domain"/>
    <property type="match status" value="1"/>
</dbReference>
<dbReference type="Proteomes" id="UP000184066">
    <property type="component" value="Unassembled WGS sequence"/>
</dbReference>
<evidence type="ECO:0000256" key="12">
    <source>
        <dbReference type="SAM" id="MobiDB-lite"/>
    </source>
</evidence>
<dbReference type="OrthoDB" id="5290748at2"/>
<name>A0A1M7S8V3_9RHOB</name>
<keyword evidence="6" id="KW-0479">Metal-binding</keyword>
<feature type="region of interest" description="Disordered" evidence="12">
    <location>
        <begin position="284"/>
        <end position="306"/>
    </location>
</feature>
<dbReference type="Pfam" id="PF03167">
    <property type="entry name" value="UDG"/>
    <property type="match status" value="1"/>
</dbReference>
<dbReference type="PANTHER" id="PTHR33693:SF1">
    <property type="entry name" value="TYPE-4 URACIL-DNA GLYCOSYLASE"/>
    <property type="match status" value="1"/>
</dbReference>
<evidence type="ECO:0000256" key="8">
    <source>
        <dbReference type="ARBA" id="ARBA00022801"/>
    </source>
</evidence>
<evidence type="ECO:0000256" key="4">
    <source>
        <dbReference type="ARBA" id="ARBA00019403"/>
    </source>
</evidence>
<evidence type="ECO:0000256" key="2">
    <source>
        <dbReference type="ARBA" id="ARBA00006521"/>
    </source>
</evidence>
<evidence type="ECO:0000313" key="14">
    <source>
        <dbReference type="EMBL" id="SHN54921.1"/>
    </source>
</evidence>
<dbReference type="InterPro" id="IPR005122">
    <property type="entry name" value="Uracil-DNA_glycosylase-like"/>
</dbReference>
<dbReference type="GO" id="GO:0004844">
    <property type="term" value="F:uracil DNA N-glycosylase activity"/>
    <property type="evidence" value="ECO:0007669"/>
    <property type="project" value="UniProtKB-EC"/>
</dbReference>
<dbReference type="EC" id="3.2.2.27" evidence="3"/>
<keyword evidence="5" id="KW-0004">4Fe-4S</keyword>
<accession>A0A1M7S8V3</accession>
<feature type="region of interest" description="Disordered" evidence="12">
    <location>
        <begin position="48"/>
        <end position="89"/>
    </location>
</feature>
<evidence type="ECO:0000259" key="13">
    <source>
        <dbReference type="SMART" id="SM00986"/>
    </source>
</evidence>
<dbReference type="CDD" id="cd10030">
    <property type="entry name" value="UDG-F4_TTUDGA_SPO1dp_like"/>
    <property type="match status" value="1"/>
</dbReference>
<dbReference type="PANTHER" id="PTHR33693">
    <property type="entry name" value="TYPE-5 URACIL-DNA GLYCOSYLASE"/>
    <property type="match status" value="1"/>
</dbReference>
<keyword evidence="11" id="KW-0234">DNA repair</keyword>
<protein>
    <recommendedName>
        <fullName evidence="4">Type-4 uracil-DNA glycosylase</fullName>
        <ecNumber evidence="3">3.2.2.27</ecNumber>
    </recommendedName>
</protein>
<dbReference type="STRING" id="1189325.SAMN04488119_103447"/>
<dbReference type="AlphaFoldDB" id="A0A1M7S8V3"/>
<dbReference type="GO" id="GO:0006281">
    <property type="term" value="P:DNA repair"/>
    <property type="evidence" value="ECO:0007669"/>
    <property type="project" value="UniProtKB-KW"/>
</dbReference>
<dbReference type="GO" id="GO:0046872">
    <property type="term" value="F:metal ion binding"/>
    <property type="evidence" value="ECO:0007669"/>
    <property type="project" value="UniProtKB-KW"/>
</dbReference>
<evidence type="ECO:0000256" key="6">
    <source>
        <dbReference type="ARBA" id="ARBA00022723"/>
    </source>
</evidence>
<keyword evidence="9" id="KW-0408">Iron</keyword>
<evidence type="ECO:0000256" key="5">
    <source>
        <dbReference type="ARBA" id="ARBA00022485"/>
    </source>
</evidence>
<dbReference type="SUPFAM" id="SSF52141">
    <property type="entry name" value="Uracil-DNA glycosylase-like"/>
    <property type="match status" value="1"/>
</dbReference>
<keyword evidence="10" id="KW-0411">Iron-sulfur</keyword>
<dbReference type="InterPro" id="IPR036895">
    <property type="entry name" value="Uracil-DNA_glycosylase-like_sf"/>
</dbReference>
<evidence type="ECO:0000256" key="3">
    <source>
        <dbReference type="ARBA" id="ARBA00012030"/>
    </source>
</evidence>
<dbReference type="GO" id="GO:0051539">
    <property type="term" value="F:4 iron, 4 sulfur cluster binding"/>
    <property type="evidence" value="ECO:0007669"/>
    <property type="project" value="UniProtKB-KW"/>
</dbReference>
<evidence type="ECO:0000313" key="15">
    <source>
        <dbReference type="Proteomes" id="UP000184066"/>
    </source>
</evidence>
<dbReference type="SMART" id="SM00986">
    <property type="entry name" value="UDG"/>
    <property type="match status" value="1"/>
</dbReference>
<evidence type="ECO:0000256" key="7">
    <source>
        <dbReference type="ARBA" id="ARBA00022763"/>
    </source>
</evidence>
<keyword evidence="7" id="KW-0227">DNA damage</keyword>
<reference evidence="14 15" key="1">
    <citation type="submission" date="2016-12" db="EMBL/GenBank/DDBJ databases">
        <authorList>
            <person name="Song W.-J."/>
            <person name="Kurnit D.M."/>
        </authorList>
    </citation>
    <scope>NUCLEOTIDE SEQUENCE [LARGE SCALE GENOMIC DNA]</scope>
    <source>
        <strain evidence="14 15">CGMCC 1.10808</strain>
    </source>
</reference>
<keyword evidence="15" id="KW-1185">Reference proteome</keyword>
<dbReference type="EMBL" id="FRDL01000002">
    <property type="protein sequence ID" value="SHN54921.1"/>
    <property type="molecule type" value="Genomic_DNA"/>
</dbReference>
<dbReference type="NCBIfam" id="TIGR00758">
    <property type="entry name" value="UDG_fam4"/>
    <property type="match status" value="1"/>
</dbReference>
<comment type="catalytic activity">
    <reaction evidence="1">
        <text>Hydrolyzes single-stranded DNA or mismatched double-stranded DNA and polynucleotides, releasing free uracil.</text>
        <dbReference type="EC" id="3.2.2.27"/>
    </reaction>
</comment>
<proteinExistence type="inferred from homology"/>
<organism evidence="14 15">
    <name type="scientific">Oceanicella actignis</name>
    <dbReference type="NCBI Taxonomy" id="1189325"/>
    <lineage>
        <taxon>Bacteria</taxon>
        <taxon>Pseudomonadati</taxon>
        <taxon>Pseudomonadota</taxon>
        <taxon>Alphaproteobacteria</taxon>
        <taxon>Rhodobacterales</taxon>
        <taxon>Paracoccaceae</taxon>
        <taxon>Oceanicella</taxon>
    </lineage>
</organism>
<evidence type="ECO:0000256" key="9">
    <source>
        <dbReference type="ARBA" id="ARBA00023004"/>
    </source>
</evidence>
<feature type="compositionally biased region" description="Low complexity" evidence="12">
    <location>
        <begin position="48"/>
        <end position="77"/>
    </location>
</feature>
<feature type="compositionally biased region" description="Low complexity" evidence="12">
    <location>
        <begin position="284"/>
        <end position="295"/>
    </location>
</feature>
<comment type="similarity">
    <text evidence="2">Belongs to the uracil-DNA glycosylase (UDG) superfamily. Type 4 (UDGa) family.</text>
</comment>